<protein>
    <submittedName>
        <fullName evidence="1">Uncharacterized protein</fullName>
    </submittedName>
</protein>
<reference evidence="1 2" key="1">
    <citation type="submission" date="2020-08" db="EMBL/GenBank/DDBJ databases">
        <title>Genomic Encyclopedia of Type Strains, Phase IV (KMG-IV): sequencing the most valuable type-strain genomes for metagenomic binning, comparative biology and taxonomic classification.</title>
        <authorList>
            <person name="Goeker M."/>
        </authorList>
    </citation>
    <scope>NUCLEOTIDE SEQUENCE [LARGE SCALE GENOMIC DNA]</scope>
    <source>
        <strain evidence="1 2">DSM 21319</strain>
    </source>
</reference>
<organism evidence="1 2">
    <name type="scientific">Shinella fusca</name>
    <dbReference type="NCBI Taxonomy" id="544480"/>
    <lineage>
        <taxon>Bacteria</taxon>
        <taxon>Pseudomonadati</taxon>
        <taxon>Pseudomonadota</taxon>
        <taxon>Alphaproteobacteria</taxon>
        <taxon>Hyphomicrobiales</taxon>
        <taxon>Rhizobiaceae</taxon>
        <taxon>Shinella</taxon>
    </lineage>
</organism>
<evidence type="ECO:0000313" key="1">
    <source>
        <dbReference type="EMBL" id="MBB5041882.1"/>
    </source>
</evidence>
<accession>A0A7W8DTS6</accession>
<dbReference type="EMBL" id="JACHIK010000003">
    <property type="protein sequence ID" value="MBB5041882.1"/>
    <property type="molecule type" value="Genomic_DNA"/>
</dbReference>
<dbReference type="AlphaFoldDB" id="A0A7W8DTS6"/>
<evidence type="ECO:0000313" key="2">
    <source>
        <dbReference type="Proteomes" id="UP000535406"/>
    </source>
</evidence>
<keyword evidence="2" id="KW-1185">Reference proteome</keyword>
<sequence>MKQLDLLEWAERRPTAQIIDIMPVIISKIAAEPWPPKPKDGELVNLRRSVA</sequence>
<proteinExistence type="predicted"/>
<name>A0A7W8DTS6_9HYPH</name>
<comment type="caution">
    <text evidence="1">The sequence shown here is derived from an EMBL/GenBank/DDBJ whole genome shotgun (WGS) entry which is preliminary data.</text>
</comment>
<dbReference type="Proteomes" id="UP000535406">
    <property type="component" value="Unassembled WGS sequence"/>
</dbReference>
<gene>
    <name evidence="1" type="ORF">HNQ66_001265</name>
</gene>
<dbReference type="RefSeq" id="WP_184141966.1">
    <property type="nucleotide sequence ID" value="NZ_JACHIK010000003.1"/>
</dbReference>